<keyword evidence="6" id="KW-0067">ATP-binding</keyword>
<gene>
    <name evidence="9" type="ORF">L1049_022058</name>
</gene>
<feature type="domain" description="Helicase MOV-10-like beta-barrel" evidence="8">
    <location>
        <begin position="332"/>
        <end position="406"/>
    </location>
</feature>
<dbReference type="GO" id="GO:0005737">
    <property type="term" value="C:cytoplasm"/>
    <property type="evidence" value="ECO:0007669"/>
    <property type="project" value="UniProtKB-SubCell"/>
</dbReference>
<evidence type="ECO:0000256" key="3">
    <source>
        <dbReference type="ARBA" id="ARBA00022741"/>
    </source>
</evidence>
<dbReference type="InterPro" id="IPR027417">
    <property type="entry name" value="P-loop_NTPase"/>
</dbReference>
<dbReference type="Gene3D" id="3.40.50.300">
    <property type="entry name" value="P-loop containing nucleotide triphosphate hydrolases"/>
    <property type="match status" value="1"/>
</dbReference>
<name>A0AAP0RBU6_LIQFO</name>
<dbReference type="GO" id="GO:0005524">
    <property type="term" value="F:ATP binding"/>
    <property type="evidence" value="ECO:0007669"/>
    <property type="project" value="UniProtKB-KW"/>
</dbReference>
<dbReference type="GO" id="GO:0004386">
    <property type="term" value="F:helicase activity"/>
    <property type="evidence" value="ECO:0007669"/>
    <property type="project" value="UniProtKB-KW"/>
</dbReference>
<dbReference type="Pfam" id="PF21634">
    <property type="entry name" value="MOV-10_beta-barrel"/>
    <property type="match status" value="1"/>
</dbReference>
<dbReference type="EMBL" id="JBBPBK010000011">
    <property type="protein sequence ID" value="KAK9274806.1"/>
    <property type="molecule type" value="Genomic_DNA"/>
</dbReference>
<keyword evidence="10" id="KW-1185">Reference proteome</keyword>
<feature type="compositionally biased region" description="Basic and acidic residues" evidence="7">
    <location>
        <begin position="121"/>
        <end position="131"/>
    </location>
</feature>
<dbReference type="PANTHER" id="PTHR45418">
    <property type="entry name" value="CANCER/TESTIS ANTIGEN 55"/>
    <property type="match status" value="1"/>
</dbReference>
<dbReference type="GO" id="GO:0016787">
    <property type="term" value="F:hydrolase activity"/>
    <property type="evidence" value="ECO:0007669"/>
    <property type="project" value="UniProtKB-KW"/>
</dbReference>
<dbReference type="InterPro" id="IPR049080">
    <property type="entry name" value="MOV-10-like_beta-barrel"/>
</dbReference>
<evidence type="ECO:0000313" key="10">
    <source>
        <dbReference type="Proteomes" id="UP001415857"/>
    </source>
</evidence>
<evidence type="ECO:0000256" key="1">
    <source>
        <dbReference type="ARBA" id="ARBA00004496"/>
    </source>
</evidence>
<evidence type="ECO:0000256" key="5">
    <source>
        <dbReference type="ARBA" id="ARBA00022806"/>
    </source>
</evidence>
<comment type="caution">
    <text evidence="9">The sequence shown here is derived from an EMBL/GenBank/DDBJ whole genome shotgun (WGS) entry which is preliminary data.</text>
</comment>
<keyword evidence="3" id="KW-0547">Nucleotide-binding</keyword>
<evidence type="ECO:0000256" key="2">
    <source>
        <dbReference type="ARBA" id="ARBA00022490"/>
    </source>
</evidence>
<reference evidence="9 10" key="1">
    <citation type="journal article" date="2024" name="Plant J.">
        <title>Genome sequences and population genomics reveal climatic adaptation and genomic divergence between two closely related sweetgum species.</title>
        <authorList>
            <person name="Xu W.Q."/>
            <person name="Ren C.Q."/>
            <person name="Zhang X.Y."/>
            <person name="Comes H.P."/>
            <person name="Liu X.H."/>
            <person name="Li Y.G."/>
            <person name="Kettle C.J."/>
            <person name="Jalonen R."/>
            <person name="Gaisberger H."/>
            <person name="Ma Y.Z."/>
            <person name="Qiu Y.X."/>
        </authorList>
    </citation>
    <scope>NUCLEOTIDE SEQUENCE [LARGE SCALE GENOMIC DNA]</scope>
    <source>
        <strain evidence="9">Hangzhou</strain>
    </source>
</reference>
<keyword evidence="2" id="KW-0963">Cytoplasm</keyword>
<feature type="compositionally biased region" description="Polar residues" evidence="7">
    <location>
        <begin position="99"/>
        <end position="114"/>
    </location>
</feature>
<dbReference type="PANTHER" id="PTHR45418:SF1">
    <property type="entry name" value="CANCER_TESTIS ANTIGEN 55"/>
    <property type="match status" value="1"/>
</dbReference>
<evidence type="ECO:0000256" key="4">
    <source>
        <dbReference type="ARBA" id="ARBA00022801"/>
    </source>
</evidence>
<feature type="compositionally biased region" description="Polar residues" evidence="7">
    <location>
        <begin position="226"/>
        <end position="239"/>
    </location>
</feature>
<feature type="compositionally biased region" description="Low complexity" evidence="7">
    <location>
        <begin position="179"/>
        <end position="197"/>
    </location>
</feature>
<evidence type="ECO:0000256" key="7">
    <source>
        <dbReference type="SAM" id="MobiDB-lite"/>
    </source>
</evidence>
<keyword evidence="4" id="KW-0378">Hydrolase</keyword>
<evidence type="ECO:0000259" key="8">
    <source>
        <dbReference type="Pfam" id="PF21634"/>
    </source>
</evidence>
<proteinExistence type="predicted"/>
<evidence type="ECO:0000313" key="9">
    <source>
        <dbReference type="EMBL" id="KAK9274806.1"/>
    </source>
</evidence>
<accession>A0AAP0RBU6</accession>
<organism evidence="9 10">
    <name type="scientific">Liquidambar formosana</name>
    <name type="common">Formosan gum</name>
    <dbReference type="NCBI Taxonomy" id="63359"/>
    <lineage>
        <taxon>Eukaryota</taxon>
        <taxon>Viridiplantae</taxon>
        <taxon>Streptophyta</taxon>
        <taxon>Embryophyta</taxon>
        <taxon>Tracheophyta</taxon>
        <taxon>Spermatophyta</taxon>
        <taxon>Magnoliopsida</taxon>
        <taxon>eudicotyledons</taxon>
        <taxon>Gunneridae</taxon>
        <taxon>Pentapetalae</taxon>
        <taxon>Saxifragales</taxon>
        <taxon>Altingiaceae</taxon>
        <taxon>Liquidambar</taxon>
    </lineage>
</organism>
<evidence type="ECO:0000256" key="6">
    <source>
        <dbReference type="ARBA" id="ARBA00022840"/>
    </source>
</evidence>
<dbReference type="AlphaFoldDB" id="A0AAP0RBU6"/>
<feature type="region of interest" description="Disordered" evidence="7">
    <location>
        <begin position="73"/>
        <end position="239"/>
    </location>
</feature>
<protein>
    <recommendedName>
        <fullName evidence="8">Helicase MOV-10-like beta-barrel domain-containing protein</fullName>
    </recommendedName>
</protein>
<feature type="compositionally biased region" description="Low complexity" evidence="7">
    <location>
        <begin position="205"/>
        <end position="225"/>
    </location>
</feature>
<sequence length="686" mass="77211">MFFFVKILRKITGFFLSYFTGNHQRSDREALDDTHPFNHEDRGDYAILNQSSASSYNHQAHLASPDIRIGIHGEKYETSGPSNSASKVGNLPQIPGSIQPRSTSNIGNNNSAQTKPVFVKRPSEDNHEFHQKPKGISPLPPPPRVLHSKSVDPGTKRPVDSSLPNNLSPFSSQPPPFSFKPAPSSSQIPQSSLSLPLRPSPIQPPQFSSDSPPSSSRLPSSCSKPTLSPLTSNPTNQQKKANYVLVQTDTSPIYEVPEDFKDLIKKDIVPGVLKKPVSPLTYKDYFAALLYAEDYYVEKWNGFKLHNVTLKLEKAAIYRKSNKKRYLNEHDEKDDKTFVVFEIDSVPERRPFLLSRDFVFVKPSGRKVEPFKGILYRVVKSTRVLVEFGEDFHSQHNEIQEYDVSFSFNRCCLKRAHQSVEAASDPLFRNFLFPNCRSRDSLPISPTYLSSSYKLDSEQTSAILRILSLKSPPPYVVVGQSSVSMPFVTDALQGKELSRTGLVVREAVLHIYRTSPKSRILVCAPTNNTCDVLMRSLKKEIRESDVFRANAAFREVDGVPLDILPLCVYKDECFTCPTLQEIQNFKVIFSTFVSSFRLHDKGITAGHFSHIFLVDASSTTEPEVMVPLTNLANEKTAIVVTGAPRDRTSWVRSDIARQNGLQISYFERLCESKLYCSSDPMFITRL</sequence>
<dbReference type="Proteomes" id="UP001415857">
    <property type="component" value="Unassembled WGS sequence"/>
</dbReference>
<keyword evidence="5" id="KW-0347">Helicase</keyword>
<comment type="subcellular location">
    <subcellularLocation>
        <location evidence="1">Cytoplasm</location>
    </subcellularLocation>
</comment>
<feature type="compositionally biased region" description="Low complexity" evidence="7">
    <location>
        <begin position="161"/>
        <end position="171"/>
    </location>
</feature>